<evidence type="ECO:0000313" key="4">
    <source>
        <dbReference type="EMBL" id="ABQ19338.1"/>
    </source>
</evidence>
<dbReference type="InterPro" id="IPR000182">
    <property type="entry name" value="GNAT_dom"/>
</dbReference>
<keyword evidence="1" id="KW-0808">Transferase</keyword>
<reference evidence="4 5" key="1">
    <citation type="submission" date="2007-03" db="EMBL/GenBank/DDBJ databases">
        <authorList>
            <person name="Heidelberg J."/>
        </authorList>
    </citation>
    <scope>NUCLEOTIDE SEQUENCE [LARGE SCALE GENOMIC DNA]</scope>
    <source>
        <strain evidence="5">ATCC 39541 / Classical Ogawa 395 / O395</strain>
    </source>
</reference>
<evidence type="ECO:0000313" key="5">
    <source>
        <dbReference type="Proteomes" id="UP000000249"/>
    </source>
</evidence>
<evidence type="ECO:0000256" key="1">
    <source>
        <dbReference type="ARBA" id="ARBA00022679"/>
    </source>
</evidence>
<accession>A0A0H3AG24</accession>
<name>A0A0H3AG24_VIBC3</name>
<dbReference type="InterPro" id="IPR050832">
    <property type="entry name" value="Bact_Acetyltransf"/>
</dbReference>
<dbReference type="OrthoDB" id="1821130at2"/>
<dbReference type="RefSeq" id="WP_000256036.1">
    <property type="nucleotide sequence ID" value="NC_009456.1"/>
</dbReference>
<dbReference type="EMBL" id="CP000626">
    <property type="protein sequence ID" value="ABQ19338.1"/>
    <property type="molecule type" value="Genomic_DNA"/>
</dbReference>
<dbReference type="eggNOG" id="COG0456">
    <property type="taxonomic scope" value="Bacteria"/>
</dbReference>
<dbReference type="KEGG" id="vcr:VC395_A0460"/>
<gene>
    <name evidence="4" type="ordered locus">VC0395_0802</name>
</gene>
<keyword evidence="2" id="KW-0012">Acyltransferase</keyword>
<dbReference type="PROSITE" id="PS51186">
    <property type="entry name" value="GNAT"/>
    <property type="match status" value="1"/>
</dbReference>
<evidence type="ECO:0000259" key="3">
    <source>
        <dbReference type="PROSITE" id="PS51186"/>
    </source>
</evidence>
<protein>
    <submittedName>
        <fullName evidence="4">Acetyltransferase</fullName>
    </submittedName>
</protein>
<feature type="domain" description="N-acetyltransferase" evidence="3">
    <location>
        <begin position="2"/>
        <end position="138"/>
    </location>
</feature>
<dbReference type="InterPro" id="IPR016181">
    <property type="entry name" value="Acyl_CoA_acyltransferase"/>
</dbReference>
<dbReference type="CDD" id="cd04301">
    <property type="entry name" value="NAT_SF"/>
    <property type="match status" value="1"/>
</dbReference>
<proteinExistence type="predicted"/>
<dbReference type="KEGG" id="vco:VC0395_0802"/>
<dbReference type="SUPFAM" id="SSF55729">
    <property type="entry name" value="Acyl-CoA N-acyltransferases (Nat)"/>
    <property type="match status" value="1"/>
</dbReference>
<organism evidence="4 5">
    <name type="scientific">Vibrio cholerae serotype O1 (strain ATCC 39541 / Classical Ogawa 395 / O395)</name>
    <dbReference type="NCBI Taxonomy" id="345073"/>
    <lineage>
        <taxon>Bacteria</taxon>
        <taxon>Pseudomonadati</taxon>
        <taxon>Pseudomonadota</taxon>
        <taxon>Gammaproteobacteria</taxon>
        <taxon>Vibrionales</taxon>
        <taxon>Vibrionaceae</taxon>
        <taxon>Vibrio</taxon>
    </lineage>
</organism>
<dbReference type="GO" id="GO:0016747">
    <property type="term" value="F:acyltransferase activity, transferring groups other than amino-acyl groups"/>
    <property type="evidence" value="ECO:0007669"/>
    <property type="project" value="InterPro"/>
</dbReference>
<dbReference type="Proteomes" id="UP000000249">
    <property type="component" value="Chromosome 2"/>
</dbReference>
<dbReference type="Gene3D" id="3.40.630.30">
    <property type="match status" value="1"/>
</dbReference>
<dbReference type="AlphaFoldDB" id="A0A0H3AG24"/>
<dbReference type="PATRIC" id="fig|345073.21.peg.3204"/>
<dbReference type="Pfam" id="PF00583">
    <property type="entry name" value="Acetyltransf_1"/>
    <property type="match status" value="1"/>
</dbReference>
<sequence>MVTFREMDISDYNEVIALWATTENVSLRDADSRPNIEAYLKRNQGLSFVAVSDSLVIGAVLVGTDGRRGYVQHLAVSSDFRGQGIGKSLIQKATDALSRIGISKTHLFVLIENVVAQDFYTKLDWYPRDEIRMFSYNSSSNPEV</sequence>
<dbReference type="PANTHER" id="PTHR43877">
    <property type="entry name" value="AMINOALKYLPHOSPHONATE N-ACETYLTRANSFERASE-RELATED-RELATED"/>
    <property type="match status" value="1"/>
</dbReference>
<evidence type="ECO:0000256" key="2">
    <source>
        <dbReference type="ARBA" id="ARBA00023315"/>
    </source>
</evidence>